<dbReference type="EMBL" id="JXNU01000001">
    <property type="protein sequence ID" value="KKF38059.1"/>
    <property type="molecule type" value="Genomic_DNA"/>
</dbReference>
<dbReference type="PATRIC" id="fig|65700.7.peg.139"/>
<dbReference type="Proteomes" id="UP000264980">
    <property type="component" value="Chromosome"/>
</dbReference>
<evidence type="ECO:0000313" key="4">
    <source>
        <dbReference type="Proteomes" id="UP000264980"/>
    </source>
</evidence>
<proteinExistence type="predicted"/>
<dbReference type="EMBL" id="CP013970">
    <property type="protein sequence ID" value="AXF75184.1"/>
    <property type="molecule type" value="Genomic_DNA"/>
</dbReference>
<reference evidence="1" key="2">
    <citation type="submission" date="2016-01" db="EMBL/GenBank/DDBJ databases">
        <authorList>
            <person name="Oliw E.H."/>
        </authorList>
    </citation>
    <scope>NUCLEOTIDE SEQUENCE [LARGE SCALE GENOMIC DNA]</scope>
    <source>
        <strain evidence="1">MDcuke</strain>
    </source>
</reference>
<evidence type="ECO:0000313" key="1">
    <source>
        <dbReference type="EMBL" id="AXF75184.1"/>
    </source>
</evidence>
<evidence type="ECO:0000313" key="3">
    <source>
        <dbReference type="Proteomes" id="UP000033924"/>
    </source>
</evidence>
<dbReference type="RefSeq" id="WP_040465700.1">
    <property type="nucleotide sequence ID" value="NZ_CP013970.1"/>
</dbReference>
<dbReference type="InterPro" id="IPR009587">
    <property type="entry name" value="DUF1198"/>
</dbReference>
<reference evidence="4" key="3">
    <citation type="submission" date="2016-01" db="EMBL/GenBank/DDBJ databases">
        <authorList>
            <person name="Shapiro L."/>
        </authorList>
    </citation>
    <scope>NUCLEOTIDE SEQUENCE [LARGE SCALE GENOMIC DNA]</scope>
    <source>
        <strain evidence="4">MDcuke</strain>
    </source>
</reference>
<dbReference type="Pfam" id="PF06711">
    <property type="entry name" value="DUF1198"/>
    <property type="match status" value="1"/>
</dbReference>
<organism evidence="2 3">
    <name type="scientific">Erwinia tracheiphila</name>
    <dbReference type="NCBI Taxonomy" id="65700"/>
    <lineage>
        <taxon>Bacteria</taxon>
        <taxon>Pseudomonadati</taxon>
        <taxon>Pseudomonadota</taxon>
        <taxon>Gammaproteobacteria</taxon>
        <taxon>Enterobacterales</taxon>
        <taxon>Erwiniaceae</taxon>
        <taxon>Erwinia</taxon>
    </lineage>
</organism>
<protein>
    <submittedName>
        <fullName evidence="1">DUF1198 domain-containing protein</fullName>
    </submittedName>
</protein>
<gene>
    <name evidence="1" type="ORF">AV903_02175</name>
    <name evidence="2" type="ORF">SY86_00555</name>
</gene>
<sequence>MIWLMLLTLIVVFIVGFRVLNSQKRRAAKALTRRLNIEPIFVESLITLMGRTAGDEFVAYLGRDNETHLSNAAMVLLIYHVFIVDESEENLTFWRGVLRKAYLPTEMSSEHVRLALVFLRELEPDSQEMHAFRLRYHQRFAISHAVFTADACNVYSIHSRSGCC</sequence>
<accession>A0A0M2KGI0</accession>
<reference evidence="2 3" key="1">
    <citation type="submission" date="2015-01" db="EMBL/GenBank/DDBJ databases">
        <title>Erwinia tracheiphila.</title>
        <authorList>
            <person name="Shapiro L.R."/>
        </authorList>
    </citation>
    <scope>NUCLEOTIDE SEQUENCE [LARGE SCALE GENOMIC DNA]</scope>
    <source>
        <strain evidence="2 3">BuffGH</strain>
    </source>
</reference>
<keyword evidence="3" id="KW-1185">Reference proteome</keyword>
<evidence type="ECO:0000313" key="2">
    <source>
        <dbReference type="EMBL" id="KKF38059.1"/>
    </source>
</evidence>
<name>A0A0M2KGI0_9GAMM</name>
<dbReference type="Proteomes" id="UP000033924">
    <property type="component" value="Unassembled WGS sequence"/>
</dbReference>
<dbReference type="AlphaFoldDB" id="A0A0M2KGI0"/>